<keyword evidence="1" id="KW-0812">Transmembrane</keyword>
<evidence type="ECO:0000313" key="3">
    <source>
        <dbReference type="Proteomes" id="UP000020681"/>
    </source>
</evidence>
<name>A0ABN0R6N0_MYCUL</name>
<organism evidence="2 3">
    <name type="scientific">Mycobacterium ulcerans str. Harvey</name>
    <dbReference type="NCBI Taxonomy" id="1299332"/>
    <lineage>
        <taxon>Bacteria</taxon>
        <taxon>Bacillati</taxon>
        <taxon>Actinomycetota</taxon>
        <taxon>Actinomycetes</taxon>
        <taxon>Mycobacteriales</taxon>
        <taxon>Mycobacteriaceae</taxon>
        <taxon>Mycobacterium</taxon>
        <taxon>Mycobacterium ulcerans group</taxon>
    </lineage>
</organism>
<reference evidence="2 3" key="1">
    <citation type="submission" date="2014-01" db="EMBL/GenBank/DDBJ databases">
        <authorList>
            <person name="Dobos K."/>
            <person name="Lenaerts A."/>
            <person name="Ordway D."/>
            <person name="DeGroote M.A."/>
            <person name="Parker T."/>
            <person name="Sizemore C."/>
            <person name="Tallon L.J."/>
            <person name="Sadzewicz L.K."/>
            <person name="Sengamalay N."/>
            <person name="Fraser C.M."/>
            <person name="Hine E."/>
            <person name="Shefchek K.A."/>
            <person name="Das S.P."/>
            <person name="Tettelin H."/>
        </authorList>
    </citation>
    <scope>NUCLEOTIDE SEQUENCE [LARGE SCALE GENOMIC DNA]</scope>
    <source>
        <strain evidence="2 3">Harvey</strain>
    </source>
</reference>
<dbReference type="Proteomes" id="UP000020681">
    <property type="component" value="Unassembled WGS sequence"/>
</dbReference>
<proteinExistence type="predicted"/>
<evidence type="ECO:0000256" key="1">
    <source>
        <dbReference type="SAM" id="Phobius"/>
    </source>
</evidence>
<sequence length="46" mass="4812">MTGGVGIAANGGWSLAAGCLPVVDQMRRPRRRESTAIMLRAWSGPG</sequence>
<feature type="transmembrane region" description="Helical" evidence="1">
    <location>
        <begin position="6"/>
        <end position="23"/>
    </location>
</feature>
<accession>A0ABN0R6N0</accession>
<dbReference type="EMBL" id="JAOL01000072">
    <property type="protein sequence ID" value="EUA92774.1"/>
    <property type="molecule type" value="Genomic_DNA"/>
</dbReference>
<evidence type="ECO:0000313" key="2">
    <source>
        <dbReference type="EMBL" id="EUA92774.1"/>
    </source>
</evidence>
<keyword evidence="1" id="KW-0472">Membrane</keyword>
<gene>
    <name evidence="2" type="ORF">I551_0841</name>
</gene>
<protein>
    <submittedName>
        <fullName evidence="2">Uncharacterized protein</fullName>
    </submittedName>
</protein>
<keyword evidence="3" id="KW-1185">Reference proteome</keyword>
<keyword evidence="1" id="KW-1133">Transmembrane helix</keyword>
<comment type="caution">
    <text evidence="2">The sequence shown here is derived from an EMBL/GenBank/DDBJ whole genome shotgun (WGS) entry which is preliminary data.</text>
</comment>